<dbReference type="InterPro" id="IPR045851">
    <property type="entry name" value="AMP-bd_C_sf"/>
</dbReference>
<dbReference type="PRINTS" id="PR00154">
    <property type="entry name" value="AMPBINDING"/>
</dbReference>
<gene>
    <name evidence="3" type="ORF">FHS34_005294</name>
</gene>
<dbReference type="InterPro" id="IPR050237">
    <property type="entry name" value="ATP-dep_AMP-bd_enzyme"/>
</dbReference>
<comment type="caution">
    <text evidence="3">The sequence shown here is derived from an EMBL/GenBank/DDBJ whole genome shotgun (WGS) entry which is preliminary data.</text>
</comment>
<evidence type="ECO:0000313" key="3">
    <source>
        <dbReference type="EMBL" id="MBB5929803.1"/>
    </source>
</evidence>
<name>A0A7W9PYL5_9ACTN</name>
<dbReference type="InterPro" id="IPR025110">
    <property type="entry name" value="AMP-bd_C"/>
</dbReference>
<protein>
    <submittedName>
        <fullName evidence="3">Long-chain acyl-CoA synthetase</fullName>
        <ecNumber evidence="3">6.2.1.3</ecNumber>
    </submittedName>
</protein>
<keyword evidence="4" id="KW-1185">Reference proteome</keyword>
<dbReference type="Pfam" id="PF00501">
    <property type="entry name" value="AMP-binding"/>
    <property type="match status" value="1"/>
</dbReference>
<dbReference type="GO" id="GO:0004467">
    <property type="term" value="F:long-chain fatty acid-CoA ligase activity"/>
    <property type="evidence" value="ECO:0007669"/>
    <property type="project" value="UniProtKB-EC"/>
</dbReference>
<feature type="domain" description="AMP-dependent synthetase/ligase" evidence="1">
    <location>
        <begin position="10"/>
        <end position="371"/>
    </location>
</feature>
<evidence type="ECO:0000259" key="2">
    <source>
        <dbReference type="Pfam" id="PF13193"/>
    </source>
</evidence>
<feature type="domain" description="AMP-binding enzyme C-terminal" evidence="2">
    <location>
        <begin position="421"/>
        <end position="499"/>
    </location>
</feature>
<organism evidence="3 4">
    <name type="scientific">Streptomyces echinatus</name>
    <dbReference type="NCBI Taxonomy" id="67293"/>
    <lineage>
        <taxon>Bacteria</taxon>
        <taxon>Bacillati</taxon>
        <taxon>Actinomycetota</taxon>
        <taxon>Actinomycetes</taxon>
        <taxon>Kitasatosporales</taxon>
        <taxon>Streptomycetaceae</taxon>
        <taxon>Streptomyces</taxon>
    </lineage>
</organism>
<dbReference type="AlphaFoldDB" id="A0A7W9PYL5"/>
<dbReference type="Proteomes" id="UP000585836">
    <property type="component" value="Unassembled WGS sequence"/>
</dbReference>
<dbReference type="Gene3D" id="3.30.300.30">
    <property type="match status" value="1"/>
</dbReference>
<proteinExistence type="predicted"/>
<dbReference type="SUPFAM" id="SSF56801">
    <property type="entry name" value="Acetyl-CoA synthetase-like"/>
    <property type="match status" value="1"/>
</dbReference>
<dbReference type="Gene3D" id="3.40.50.12780">
    <property type="entry name" value="N-terminal domain of ligase-like"/>
    <property type="match status" value="1"/>
</dbReference>
<dbReference type="RefSeq" id="WP_184969669.1">
    <property type="nucleotide sequence ID" value="NZ_BAAAWF010000049.1"/>
</dbReference>
<dbReference type="CDD" id="cd05936">
    <property type="entry name" value="FC-FACS_FadD_like"/>
    <property type="match status" value="1"/>
</dbReference>
<accession>A0A7W9PYL5</accession>
<sequence>MSLSLAAVLAESAACRPDHPAVVCESEEVTYRSLWEQARQYASVLRSRGIGPGDRVALLMSNTPHFPRVYFGALALGATVVPLHALLKADEIAYALRDSGAVALVCAAPLLGEGRPAAETAGVPVLTVLADDDCAGPRLDALAEGAVPVGTYHPCEPDDVALVLYTSGTTGRPKGAMLTHLNVTMNITVSMLSPFGFRADDVLLGVLPLFHTFGQLCGMGVCFRAGGTMVLMPGFDAPRALELMVTHRCTVFMGVPTMYIALLDAVGRSGRRPRLDRAFSGGSALPVTVLEEFEEVFGCPIYEGYGLTETSPVVAYNQPAWPRRPGTVGRPVWGVDVGIARPDVEGRIELVPPNEIGEVVIRGHNVMAGYLNRPEATAEVMVDGWFRSGDLGLKDEEGCLTLVDRKKDMVLRNGYNVYPREIEEVLMRHPAVAQVAVVGVPDTTHGEEVCAVVIAAAGAAPGPGLAAELVAWSRQRMAAYKYPRRVEFVDALPVGASGKVLKRDLVAWLGA</sequence>
<keyword evidence="3" id="KW-0436">Ligase</keyword>
<reference evidence="3 4" key="1">
    <citation type="submission" date="2020-08" db="EMBL/GenBank/DDBJ databases">
        <title>Genomic Encyclopedia of Type Strains, Phase III (KMG-III): the genomes of soil and plant-associated and newly described type strains.</title>
        <authorList>
            <person name="Whitman W."/>
        </authorList>
    </citation>
    <scope>NUCLEOTIDE SEQUENCE [LARGE SCALE GENOMIC DNA]</scope>
    <source>
        <strain evidence="3 4">CECT 3313</strain>
    </source>
</reference>
<dbReference type="Pfam" id="PF13193">
    <property type="entry name" value="AMP-binding_C"/>
    <property type="match status" value="1"/>
</dbReference>
<dbReference type="EMBL" id="JACHJK010000010">
    <property type="protein sequence ID" value="MBB5929803.1"/>
    <property type="molecule type" value="Genomic_DNA"/>
</dbReference>
<dbReference type="PANTHER" id="PTHR43767:SF12">
    <property type="entry name" value="AMP-DEPENDENT SYNTHETASE AND LIGASE"/>
    <property type="match status" value="1"/>
</dbReference>
<evidence type="ECO:0000313" key="4">
    <source>
        <dbReference type="Proteomes" id="UP000585836"/>
    </source>
</evidence>
<dbReference type="InterPro" id="IPR020845">
    <property type="entry name" value="AMP-binding_CS"/>
</dbReference>
<dbReference type="InterPro" id="IPR042099">
    <property type="entry name" value="ANL_N_sf"/>
</dbReference>
<dbReference type="PANTHER" id="PTHR43767">
    <property type="entry name" value="LONG-CHAIN-FATTY-ACID--COA LIGASE"/>
    <property type="match status" value="1"/>
</dbReference>
<dbReference type="PROSITE" id="PS00455">
    <property type="entry name" value="AMP_BINDING"/>
    <property type="match status" value="1"/>
</dbReference>
<evidence type="ECO:0000259" key="1">
    <source>
        <dbReference type="Pfam" id="PF00501"/>
    </source>
</evidence>
<dbReference type="InterPro" id="IPR000873">
    <property type="entry name" value="AMP-dep_synth/lig_dom"/>
</dbReference>
<dbReference type="EC" id="6.2.1.3" evidence="3"/>
<dbReference type="InterPro" id="IPR020459">
    <property type="entry name" value="AMP-binding"/>
</dbReference>